<dbReference type="InterPro" id="IPR013217">
    <property type="entry name" value="Methyltransf_12"/>
</dbReference>
<dbReference type="Pfam" id="PF00975">
    <property type="entry name" value="Thioesterase"/>
    <property type="match status" value="1"/>
</dbReference>
<feature type="domain" description="Carrier" evidence="7">
    <location>
        <begin position="3005"/>
        <end position="3079"/>
    </location>
</feature>
<comment type="cofactor">
    <cofactor evidence="1">
        <name>pantetheine 4'-phosphate</name>
        <dbReference type="ChEBI" id="CHEBI:47942"/>
    </cofactor>
</comment>
<keyword evidence="4" id="KW-0597">Phosphoprotein</keyword>
<dbReference type="Gene3D" id="3.40.50.12780">
    <property type="entry name" value="N-terminal domain of ligase-like"/>
    <property type="match status" value="4"/>
</dbReference>
<dbReference type="Pfam" id="PF08242">
    <property type="entry name" value="Methyltransf_12"/>
    <property type="match status" value="1"/>
</dbReference>
<dbReference type="NCBIfam" id="NF004282">
    <property type="entry name" value="PRK05691.1"/>
    <property type="match status" value="7"/>
</dbReference>
<reference evidence="8 9" key="1">
    <citation type="submission" date="2018-05" db="EMBL/GenBank/DDBJ databases">
        <title>Genomic Encyclopedia of Type Strains, Phase IV (KMG-IV): sequencing the most valuable type-strain genomes for metagenomic binning, comparative biology and taxonomic classification.</title>
        <authorList>
            <person name="Goeker M."/>
        </authorList>
    </citation>
    <scope>NUCLEOTIDE SEQUENCE [LARGE SCALE GENOMIC DNA]</scope>
    <source>
        <strain evidence="8 9">DSM 44704</strain>
    </source>
</reference>
<dbReference type="GO" id="GO:0005829">
    <property type="term" value="C:cytosol"/>
    <property type="evidence" value="ECO:0007669"/>
    <property type="project" value="TreeGrafter"/>
</dbReference>
<dbReference type="FunFam" id="3.40.50.12780:FF:000012">
    <property type="entry name" value="Non-ribosomal peptide synthetase"/>
    <property type="match status" value="1"/>
</dbReference>
<accession>A0A318KCL3</accession>
<dbReference type="Pfam" id="PF13193">
    <property type="entry name" value="AMP-binding_C"/>
    <property type="match status" value="5"/>
</dbReference>
<organism evidence="8 9">
    <name type="scientific">Nocardia tenerifensis</name>
    <dbReference type="NCBI Taxonomy" id="228006"/>
    <lineage>
        <taxon>Bacteria</taxon>
        <taxon>Bacillati</taxon>
        <taxon>Actinomycetota</taxon>
        <taxon>Actinomycetes</taxon>
        <taxon>Mycobacteriales</taxon>
        <taxon>Nocardiaceae</taxon>
        <taxon>Nocardia</taxon>
    </lineage>
</organism>
<dbReference type="GO" id="GO:0003824">
    <property type="term" value="F:catalytic activity"/>
    <property type="evidence" value="ECO:0007669"/>
    <property type="project" value="InterPro"/>
</dbReference>
<dbReference type="SUPFAM" id="SSF47336">
    <property type="entry name" value="ACP-like"/>
    <property type="match status" value="6"/>
</dbReference>
<dbReference type="Proteomes" id="UP000247569">
    <property type="component" value="Unassembled WGS sequence"/>
</dbReference>
<dbReference type="InterPro" id="IPR010071">
    <property type="entry name" value="AA_adenyl_dom"/>
</dbReference>
<dbReference type="SMART" id="SM00823">
    <property type="entry name" value="PKS_PP"/>
    <property type="match status" value="6"/>
</dbReference>
<feature type="domain" description="Carrier" evidence="7">
    <location>
        <begin position="471"/>
        <end position="546"/>
    </location>
</feature>
<dbReference type="Gene3D" id="3.40.50.980">
    <property type="match status" value="4"/>
</dbReference>
<dbReference type="InterPro" id="IPR036736">
    <property type="entry name" value="ACP-like_sf"/>
</dbReference>
<dbReference type="InterPro" id="IPR020845">
    <property type="entry name" value="AMP-binding_CS"/>
</dbReference>
<dbReference type="EMBL" id="QJKF01000001">
    <property type="protein sequence ID" value="PXX71567.1"/>
    <property type="molecule type" value="Genomic_DNA"/>
</dbReference>
<name>A0A318KCL3_9NOCA</name>
<dbReference type="InterPro" id="IPR000873">
    <property type="entry name" value="AMP-dep_synth/lig_dom"/>
</dbReference>
<dbReference type="Gene3D" id="3.40.50.1820">
    <property type="entry name" value="alpha/beta hydrolase"/>
    <property type="match status" value="1"/>
</dbReference>
<dbReference type="SUPFAM" id="SSF53335">
    <property type="entry name" value="S-adenosyl-L-methionine-dependent methyltransferases"/>
    <property type="match status" value="1"/>
</dbReference>
<dbReference type="Gene3D" id="3.40.50.150">
    <property type="entry name" value="Vaccinia Virus protein VP39"/>
    <property type="match status" value="1"/>
</dbReference>
<sequence length="7003" mass="748700">MVGRGVVRGSVVGVALPRSVDVVVAVLGVVVAGGVYLPIDPEYPSSRVEFIVGDADPVVVVSTVGVAADMALGDRDVLCVDEVELCCAPAILPELSGSDGAYVIYTSGSTGRPKGVVVEHRGVVNMAKYGWPGGAGERVLLHSSMAFDASAYELWPALLAGSTLVIAPPGRLDVAELSRVVTRHRVTALCVTTPLFEILAGAEPELTLDSVQRVVAAGDALRSVAVDRFHERWPGIGVANGYGPTENTVCVATYEVPASREWAGGGSVPIGTPVGNMRVFVLDSRLRPVPTGVAGELYVAGVQLARGYRHRPGPTAQRFSACPFGDGERMYRTGDVVRWTRAGVLEFVARADEQVKVRGYRIEPGEVENALTAHPAVAQSVVIAREIDSGTGDSAGVVDKRLIGYVVLDRGTAPPEEDVRDELRRFVARRLPEYMVPSALVVLDRLPLTPNGKVDRRALPAPVFDAADYRAASTPAEEIAVTVFAEVLGRDRVGVDDDFFALGGHSLSAMRVASRLSAALGIEVGVREVFEAPTPARLARALAERGGDPARPQLTVRARPERIPLSYAQSRLWFINRFEPDSPAYNIPVVLRLRGPLDQEALSEALTDVVARHESLRTVFPDADGVPYQLVLPVERAATTIATSTVEPGELEQAVARLVRRGFDVSTEMPLRVSLLRNGFEDHLVVLVLHHIAADGWSVAPFVRDLTAAYTARRQRQSPPWPPLPVQYADFTLWQRETLGAESDPDSVLATQFGYWRAELADAPQPIALPTDRPRPPIASHRGEVLEFGVDDALCERLYRLAHARQVTVSMLLQSALAVLLSRVGAGEDICIGGPVAGRTHEATHDLIGFFVNTWVLRVDLSGNPRFDQVLDQVRRKALSAYENQDAPFEQLVELLQPARSPAYHSLFQVSFALQNNLLPDLCLPELDVEIVPALTGTAKFDLHVDVVERANPADRAGAPVLAGRIEYATDLFDRATVADLADRYLRLLDAVTADPEVPVGGVDILAPDERDRLLRIWNDTKAPLPETRSLAHLFARQVAATPDAVAVAHEGGEITYRELAVRVEGLAGLLVGRGVVRGSVVGVALPRSVDVVVAVLGVVVAGGVYLPIDPEYPSSRVEFIVGDADPVVVVSTVGVAADMSLGGRDVLCVDAVGDETVSGTLPVLSGSDGAYVIYTSGSTGRPKGVVVEHRGVVNMAVHGWPGGAGERVLLHSSMGFDASAYELWPALLAGSTLVIAPPERLDLAALMRTVSRHRVTTMFVTTALFELLATADADLDAEPVRQVVTGGDALSPTAVARFRDRWPGIDIANAYGPTENTVCVSTHRILAARPWIADARVPIGTPVANVRVFVLDSRLRPMPTGVAGELYVAGMQLARGYAGRLGLTAQRFVACPFGDGERMYRTGDVVRWTRGGVLEFAGRADDQVKVRGYRIEPGEVEAALAAHPAVSRAVVVARGLGADDAAVIDKQLVAYVVLDRETTIADDGDRAADLVGHWRQVYDNLYAGKETYLDDDHAVAEPMALDADFGGWNSSYSGEPIPVADMRAWRDAVVERILGLRPTRVLEIGVGSGLLMSRLAARCAEYWCTDFSEATIENLRSRLSESAVDWADRVRLRVQAADDVTGLPRDRFDVVVLNSVAQYFPNAGYLLDVVDKAMELLVPGGAMFVGDIRNLTLLREFATGTQLAGADTDDTVAVVRERARRVATAEQELLVAPEFFLALREKVPGVAAVDIELKYAPVDNELTRYRYDVVLRKDPARVRSLAGLPQRAWDEFGDLRGLRAHLVAQRPESLRVTGIPHAGTALDVAATRLVDTADEHARVADLDPSTAAAVLPHEIHSLGAELGCTFAVTWAAAPGRMDAVFVRDADETTVFDEIYLSAEPLDTLSAYVNDPGIADLVTEIREFTAERLPEFMLPAAVVILDELPLTPSGKVDRRALPAPQLPTAAYRAPSTPVEKIIASVFAEVLGADRVGVDDDFFALGGHSLSATRVASRVATATGLPVEVRDVFDAPTAARLAAVVAARSTESPSVELAPRDRPARIPLSFAQSRMWFINRFEPDSPAYNIAMVLRLRGQLDSSALSSAIGDVVARHESLRTIFPDEKGVPCQRILALDGAAVVVNEQVDPGELTRRVTDIVSAGFDVSAEPPWRVALLRSGFDDHMLVVVLHHIVADGWSIAPLARDLSLAYTARRDGRAPQWARLPLQYADYTLWQREALGAESDPESVSARQLAYWTEHLAGLPDRLDLPVDRPRPVEASQRGGVYSFDLDATTVAGLSAVARTHRVTVFMVLHAALAVLLARLSGGGDIAVGTPIAGRGASALDGLVGMFVNTLVLRTRVDQADSFTDLLDQCRRVDLAAFAHADIPFERVVEAVDPPRSQAHHPLFQVMLAFQNLDLDPAMVQLPGLAVEPLKSLDIGVERFDLTITVADIPSRTTADTPVTISFALDLFDRSTIALFAHRLQRTLRAVAADPAVRLRDPDVLEPDERMLLRQWGDGGAGPEPSVLAEILARAAAEFPERPAVVAAGRQWTYRELDEWSNRCARALIELGAGPETVVALAVPRSAAWVRAVWSIAKTGAAFVSVDPEQPRERNLGILTDCAATVILTAGQTSGEWHVPGAAVIALDGFDPSPWSAAPIGDGDRLGPVRPDNTAFVVYTSGSTGTPKGVAVTHAGLTTIVAAHCRVLRPDAESRVLAVAARTFDAAISELLVAVPAGAALIVAPSEVFAGPPLTELLCAQRITHAFLTPMVALSVDPTGLDDLRILMTGAEACPPALVQRWSGTDAAGVREVHNLYGPSEATIWVSGARLAAGAPVSVGKPIPGVRAVVLDAWLNVVPPGVVGELYVAGPGTARGYLDRVGSTAAAFVADPFGPSGSRMYRTGDLVRWLPDGTLAVVGRADHQVKVRGQRLELGEIESVLAELDEVRRAVVVHVASGETARLAAYVTPASDLPPDPVALRQAVARRLPSYMVPDTVTVLDELPLTASGKVDRRALPAPQWAAATYRAPATAAEEVVAEVFAQLLGVDRVGADDDFFALGGDSIVSIQLVARAKDRGVVFTPRQVFEARTVAALARVAETVEPARVLAELPGGGLGELPLTPIVRWMVEQGEFRRLNQTLALTTPVGMDHAAAVAIVAALIDRHDMLRARLWHDGREWRLETRPRGAVDVESLVRPVAVAPDSDRGELVRAEVDAALDRLDPANGLVLQVIWFHHADSAQAGQLIFVGHHLVVDGVSWRILLPDLISAWQQHRAGGAVALPPVGTSMRRWAHGLVEAARSPRRVAELPLWQRITDGPDPLLGSRAVDPARDIAGTIRLRRVRVSSELTEALLTRVPGAVHGDVQDVLVAALAVAVSRWRAGRGVAEPSTLLRLEGHGREEQILPGADLTATVGWFTTVYPVRIDLAGVDLDDAYAGGPAIETAVKTAKERLREIPDHGIGYGLLRYLNSETARALPAGPPAQVAFNYLGQLSPSRTVGATTTSEFAVAEELGAPIADGDLHVMATAAVDITAAVTEGRLSATFGYPEAVLDDAEVGEMAQLWVDALHAVVARLGLPHAGGHTPSDFPLVRAAQSDITRWEARYPGLVDVWPLSPLQTGLLFHARLAESAVDVYAVQVAIMLSGVVDAERLRHATDFLLRRYPNLRVAFATDAAGEGVQIVADGVRMPWREVDLRALAATESESALAEVIERDKAAAFDIETAPLMRCTLVAVAEDRYTLLLSYHHVLFDGWSMPSLLRTLLAVYAEPDGAALAEPTGSYRSYLDWLSRQDAEASLRVWRSALDGAEATLLAPPGADSTGRMGSVELDLDEAFTDRLLAAASSAGVTVNTVFQAAWGIVVGYLAGREDVVFGTTVSGRPAELPGIESAVGLFINTIPVRIRRSPGEPIDAMLSRVQAEQSGLLGHHHLGLADIHAALGVSAMFDTVLVFESYPVDKAALAAQATALGGMRVEELRSNDSAHYPLALVVVKGEPFRAQLQYRPGVFAPEWVRDCADRLERVLAAMISDPSVPAASIDLLSLAERARLAPVRGRPAEPPRPLADLLVAGAAIEPAAPAVVSGAVTLSFGDLDGYSNRLARLLIGGGIGPGDAVALAMPRGVEFLIGLWAVTKAGAAFVPIDPRHPLDRVAGMIADSGVRLALSVEGTVATVPDSVERLMLDGPNLPARLAELSADAVDDAGRVRPLRPEHAAYVVYTSGSTGTPKGVVVTHDGLANFTAEQRERYGLDQNARVLAVSAPGFDAVMMELLMAHPNGAALVVSPPDIFGGAPLTEIIRRQRVSHAFVTTSVLATMSPDDLESLRVLVTGGERVPAELVAAWAPGRSLHIAYGPTETVIVTTISDPMAPDAPVTLGGPIRGVEAVVLDASLRPVPVGVRGELYLGGIQQARGYSSRPALTAASFVANPFGRKGSRLYRTGDSVCWTDKGDLVFLGRNDFQIKVRGQRVELGEIEAVLAGEAGVARAVVVHDAKSDRLIAYLVGEGLQPEQVLAAARHRLPAHMMPDACSILPELPLTVSGKLDRAALPEPEQLARAYREPSTPAERLVAEAFADLLGVDRVGADDDFFALGGHSLSAMRLTSRLSAAAGVHLGVREVFEAPTPARLARVLAAGVGGSTEPALTARERPERIPLSYAQLRMWFINRFQGASAAYIIPLVLRLTGELNIDALVAAIEDVVARHESLRTVFPDDEGTPFQRVLPAGRTAVPVEVRPVDPAQLDAAVAESTRYAFDLSRELPLRVTVLDSGSGEYVLAMAIHHIAADGWSIAPLARDLSTAYAARCAGRPPVWDPLPVQYADYTLWQRAVLGAESDPESTSARQLAYWTQHLTGVPERLELPADRPRPSVASQAGGGYSFVLDAELFARINALAKSGGVTVFMVFHSALALLLSRLSGVADIAIGTPIAGRGAAALDELVGMFVNTLVLRTRIDESGSFTDLLGEVRRVDLDAFAHADIPFERVVEAIDLPRTQAHHPLFQVMLAFQNLDLDPASARLPGIRVTPVDLDTGVERFDLSITVGDIPNANGDTPVTIGYATDLFDRSTVARMARRLERILRAVVADPEAGLRDLAVLETDERESLRQWGDGGNGPEPTTLGEMLTRVAARFPDQLAVADAANRLVYRELDRWSNRYARLLIEHGAGPETVVAIATPRSAAWVRAVWAVAKTGAAFVSVDPAQLWERNRFVLTDVAATVVLADAESGADAAGSGIDGLDTAELTAAGISVIAPRRVDLLGYSDAPVTDGDRLATVRLGNTAYVVYTSGTTGTPKGVAVANTGLAAVATAQRRQFDLDTESRVLAVAARTFDAAVFELLAVVSVGAALIVAAPDVYAGAPLTELIHAEGVTHAMMTPAVAATLDAERLNNLRVLMVGGEACPPALVGQWSGTDDAGVRELYNLYGPSESTIWVTTAELDDGAPVSLGGPVLGVRLAVLDPWLRPVPPGVVGELYTAGPGVARGYHDRAALTAASFVADPAGPAGSRMYRTGDLVRWLPTGALLFVGRADGQVKIRGQRLELGEIESALAGLADVQHAVVVTHTVEGDQTVGGTMRLAAYVTPVAGRLPDPGDVRQAIARRLPSFMVPDTVTVLAELPLTAIGKVNRRALPAPEWMAVAYRAASTPFEEIVVSVFAEVLGVDRVGADDDFFALGGHSLSATRVASRVSAVAGAEISVRDVFDAPTPALLARVLTERSACGADPARASLVVRERPEHLPLSFAQWRMWFINRLEPDSPAYNIPLVLRLTGALDIDALTAALGDVVARHETLRTVFPDREGSPYQRILSDAAVTVEVRAVDAAELEQVAMSLARRGFDLSTVPPLRVTLLDTGSEEYVLVLVMHHIAADGWSLAPLARDLSLAYTARRAGRAPEWTPLPVQYADYTLWQRAVLGSESDPASVSARQIAYWTTQLAGLPDRLELPADRPRPAVASQRGGTYSFTMDAETAAGLRRVARAHHASEFMVMHAVLAAVLSRVSDSGDIAIGTPVAGRGAAVLDGLVGMFVNTLVLRTRVDAAASFDELLGQCRRVDLEAFAHADIPFERVVEAVDPPRTQAHHPLFQVMLAFQNLDFDPADARLPGIRLAPMDLGVGVERFDLTVTVADDTEGGLMVGISYALDLFDQPTIVALTRRLRRIVDAVVADTAMGLREVEVLEASERVLVSQWGDGGAGPEPVTLTEILERAAVEHTDRLAVRDSASEWTYRELDEWSNRCARVLIEAGAGPETVVAIALARSAAWMRAVWAVAKTGAAFVSVDPTHPAERNRFILDDCGAAIVLTAGETPTVAIRVIDVDRLDLSRYRGTPIGDGERRGTARPANTAYVIYTSGSTGTPKGVAVTHAGLAAAQRSLYRVGDDSHVLALAARTFDAAVLEILMAVPAGAVLVVAPSDVFAGEPLAELMRAERITHVFMSPAVGLSVDPGGLDDLRVVVCGGETCPPELVRRWSGTDAAGVRGLYNVYGPTECTIWIAGTRLAVGGPVSVGGPIPGTRVLVLDSALRPVPPGTVGELYAAGPGVARGYLDRAGLSATSFVADPFGSPGSRMYRTGDLVRWTTIGDDPALLYVGRADFQVQIRGQRIELGEIEAALVSSDEVDHAVVTVYQPGDDHACGSARLAAYVTAAPGSGLDSSAIRQAVARRLPSYMVPDTVTVLDALPLTVHGKVDRRALPAPEWVAATYRAPSTPLEEIVVSVFAEVLEVDRVGVDDDFFTLGGTSVVAMKLVSRLRARTGTAVPYRLLFADSTPASLARYLSKPQSDMGVSLGVLTPLRSTGRKAPVFCVHPGGGLAWVYGALAGHLDPDRPVYGLQDPYIVEESSRLGSVEEYAERYVEEILKAFPDTTFHLLGWSLGGKIAHAMAARLQRMGRPVGLLALVDAGVAENLAQPSEPDEARDRRAMTEFLRGWRDFLGMTDDQRIDNPEELFPLLAQRLSSEGILTPRQVERVTESFLTPVPHTPGRFDGDAVLFVAARESYRDQIAATWHGHITGAIHEIPIDEWHTGMMNPAGAGEIGPILNRLLREHDRER</sequence>
<dbReference type="NCBIfam" id="NF003417">
    <property type="entry name" value="PRK04813.1"/>
    <property type="match status" value="7"/>
</dbReference>
<dbReference type="FunFam" id="3.30.300.30:FF:000010">
    <property type="entry name" value="Enterobactin synthetase component F"/>
    <property type="match status" value="2"/>
</dbReference>
<evidence type="ECO:0000256" key="5">
    <source>
        <dbReference type="ARBA" id="ARBA00022737"/>
    </source>
</evidence>
<dbReference type="InterPro" id="IPR009081">
    <property type="entry name" value="PP-bd_ACP"/>
</dbReference>
<dbReference type="SUPFAM" id="SSF53474">
    <property type="entry name" value="alpha/beta-Hydrolases"/>
    <property type="match status" value="1"/>
</dbReference>
<comment type="caution">
    <text evidence="8">The sequence shown here is derived from an EMBL/GenBank/DDBJ whole genome shotgun (WGS) entry which is preliminary data.</text>
</comment>
<dbReference type="CDD" id="cd19540">
    <property type="entry name" value="LCL_NRPS-like"/>
    <property type="match status" value="4"/>
</dbReference>
<evidence type="ECO:0000256" key="2">
    <source>
        <dbReference type="ARBA" id="ARBA00006432"/>
    </source>
</evidence>
<dbReference type="InterPro" id="IPR045851">
    <property type="entry name" value="AMP-bd_C_sf"/>
</dbReference>
<dbReference type="InterPro" id="IPR010060">
    <property type="entry name" value="NRPS_synth"/>
</dbReference>
<dbReference type="InterPro" id="IPR001242">
    <property type="entry name" value="Condensation_dom"/>
</dbReference>
<dbReference type="CDD" id="cd19543">
    <property type="entry name" value="DCL_NRPS"/>
    <property type="match status" value="1"/>
</dbReference>
<dbReference type="FunFam" id="3.30.300.30:FF:000015">
    <property type="entry name" value="Nonribosomal peptide synthase SidD"/>
    <property type="match status" value="1"/>
</dbReference>
<dbReference type="PROSITE" id="PS00455">
    <property type="entry name" value="AMP_BINDING"/>
    <property type="match status" value="6"/>
</dbReference>
<keyword evidence="9" id="KW-1185">Reference proteome</keyword>
<dbReference type="Pfam" id="PF00501">
    <property type="entry name" value="AMP-binding"/>
    <property type="match status" value="6"/>
</dbReference>
<dbReference type="FunFam" id="2.30.38.10:FF:000001">
    <property type="entry name" value="Non-ribosomal peptide synthetase PvdI"/>
    <property type="match status" value="1"/>
</dbReference>
<evidence type="ECO:0000256" key="3">
    <source>
        <dbReference type="ARBA" id="ARBA00022450"/>
    </source>
</evidence>
<dbReference type="CDD" id="cd02440">
    <property type="entry name" value="AdoMet_MTases"/>
    <property type="match status" value="1"/>
</dbReference>
<feature type="domain" description="Carrier" evidence="7">
    <location>
        <begin position="1949"/>
        <end position="2024"/>
    </location>
</feature>
<dbReference type="SUPFAM" id="SSF56801">
    <property type="entry name" value="Acetyl-CoA synthetase-like"/>
    <property type="match status" value="6"/>
</dbReference>
<dbReference type="Gene3D" id="3.30.559.30">
    <property type="entry name" value="Nonribosomal peptide synthetase, condensation domain"/>
    <property type="match status" value="6"/>
</dbReference>
<evidence type="ECO:0000256" key="1">
    <source>
        <dbReference type="ARBA" id="ARBA00001957"/>
    </source>
</evidence>
<dbReference type="UniPathway" id="UPA00011"/>
<dbReference type="SMART" id="SM00824">
    <property type="entry name" value="PKS_TE"/>
    <property type="match status" value="1"/>
</dbReference>
<dbReference type="PROSITE" id="PS00012">
    <property type="entry name" value="PHOSPHOPANTETHEINE"/>
    <property type="match status" value="5"/>
</dbReference>
<dbReference type="FunFam" id="3.30.559.10:FF:000012">
    <property type="entry name" value="Non-ribosomal peptide synthetase"/>
    <property type="match status" value="2"/>
</dbReference>
<dbReference type="FunFam" id="1.10.1200.10:FF:000005">
    <property type="entry name" value="Nonribosomal peptide synthetase 1"/>
    <property type="match status" value="5"/>
</dbReference>
<dbReference type="InterPro" id="IPR020802">
    <property type="entry name" value="TesA-like"/>
</dbReference>
<dbReference type="Gene3D" id="3.30.300.30">
    <property type="match status" value="7"/>
</dbReference>
<evidence type="ECO:0000256" key="6">
    <source>
        <dbReference type="ARBA" id="ARBA00023194"/>
    </source>
</evidence>
<gene>
    <name evidence="8" type="ORF">DFR70_1011001</name>
</gene>
<evidence type="ECO:0000256" key="4">
    <source>
        <dbReference type="ARBA" id="ARBA00022553"/>
    </source>
</evidence>
<dbReference type="InterPro" id="IPR023213">
    <property type="entry name" value="CAT-like_dom_sf"/>
</dbReference>
<dbReference type="CDD" id="cd05930">
    <property type="entry name" value="A_NRPS"/>
    <property type="match status" value="4"/>
</dbReference>
<dbReference type="NCBIfam" id="TIGR01720">
    <property type="entry name" value="NRPS-para261"/>
    <property type="match status" value="1"/>
</dbReference>
<dbReference type="InterPro" id="IPR001031">
    <property type="entry name" value="Thioesterase"/>
</dbReference>
<dbReference type="SUPFAM" id="SSF52777">
    <property type="entry name" value="CoA-dependent acyltransferases"/>
    <property type="match status" value="12"/>
</dbReference>
<dbReference type="InterPro" id="IPR042099">
    <property type="entry name" value="ANL_N_sf"/>
</dbReference>
<protein>
    <submittedName>
        <fullName evidence="8">Non-ribosomal peptide synthase protein (TIGR01720 family)/amino acid adenylation domain-containing protein</fullName>
    </submittedName>
</protein>
<dbReference type="Gene3D" id="1.10.1200.10">
    <property type="entry name" value="ACP-like"/>
    <property type="match status" value="5"/>
</dbReference>
<dbReference type="PANTHER" id="PTHR45527">
    <property type="entry name" value="NONRIBOSOMAL PEPTIDE SYNTHETASE"/>
    <property type="match status" value="1"/>
</dbReference>
<dbReference type="InterPro" id="IPR029058">
    <property type="entry name" value="AB_hydrolase_fold"/>
</dbReference>
<proteinExistence type="inferred from homology"/>
<keyword evidence="3" id="KW-0596">Phosphopantetheine</keyword>
<comment type="similarity">
    <text evidence="2">Belongs to the ATP-dependent AMP-binding enzyme family.</text>
</comment>
<keyword evidence="5" id="KW-0677">Repeat</keyword>
<evidence type="ECO:0000313" key="8">
    <source>
        <dbReference type="EMBL" id="PXX71567.1"/>
    </source>
</evidence>
<dbReference type="GO" id="GO:0043041">
    <property type="term" value="P:amino acid activation for nonribosomal peptide biosynthetic process"/>
    <property type="evidence" value="ECO:0007669"/>
    <property type="project" value="TreeGrafter"/>
</dbReference>
<dbReference type="NCBIfam" id="TIGR01733">
    <property type="entry name" value="AA-adenyl-dom"/>
    <property type="match status" value="6"/>
</dbReference>
<dbReference type="GO" id="GO:0031177">
    <property type="term" value="F:phosphopantetheine binding"/>
    <property type="evidence" value="ECO:0007669"/>
    <property type="project" value="InterPro"/>
</dbReference>
<dbReference type="InterPro" id="IPR025110">
    <property type="entry name" value="AMP-bd_C"/>
</dbReference>
<evidence type="ECO:0000259" key="7">
    <source>
        <dbReference type="PROSITE" id="PS50075"/>
    </source>
</evidence>
<dbReference type="Pfam" id="PF00550">
    <property type="entry name" value="PP-binding"/>
    <property type="match status" value="6"/>
</dbReference>
<feature type="domain" description="Carrier" evidence="7">
    <location>
        <begin position="6659"/>
        <end position="6734"/>
    </location>
</feature>
<feature type="domain" description="Carrier" evidence="7">
    <location>
        <begin position="5604"/>
        <end position="5679"/>
    </location>
</feature>
<dbReference type="Gene3D" id="3.30.559.10">
    <property type="entry name" value="Chloramphenicol acetyltransferase-like domain"/>
    <property type="match status" value="6"/>
</dbReference>
<dbReference type="PROSITE" id="PS50075">
    <property type="entry name" value="CARRIER"/>
    <property type="match status" value="6"/>
</dbReference>
<dbReference type="InterPro" id="IPR006162">
    <property type="entry name" value="Ppantetheine_attach_site"/>
</dbReference>
<dbReference type="InterPro" id="IPR020806">
    <property type="entry name" value="PKS_PP-bd"/>
</dbReference>
<keyword evidence="6" id="KW-0045">Antibiotic biosynthesis</keyword>
<dbReference type="Pfam" id="PF00668">
    <property type="entry name" value="Condensation"/>
    <property type="match status" value="6"/>
</dbReference>
<dbReference type="Gene3D" id="2.30.38.10">
    <property type="entry name" value="Luciferase, Domain 3"/>
    <property type="match status" value="2"/>
</dbReference>
<evidence type="ECO:0000313" key="9">
    <source>
        <dbReference type="Proteomes" id="UP000247569"/>
    </source>
</evidence>
<dbReference type="GO" id="GO:0017000">
    <property type="term" value="P:antibiotic biosynthetic process"/>
    <property type="evidence" value="ECO:0007669"/>
    <property type="project" value="UniProtKB-KW"/>
</dbReference>
<dbReference type="GO" id="GO:0008610">
    <property type="term" value="P:lipid biosynthetic process"/>
    <property type="evidence" value="ECO:0007669"/>
    <property type="project" value="UniProtKB-ARBA"/>
</dbReference>
<dbReference type="InterPro" id="IPR029063">
    <property type="entry name" value="SAM-dependent_MTases_sf"/>
</dbReference>
<feature type="domain" description="Carrier" evidence="7">
    <location>
        <begin position="4530"/>
        <end position="4605"/>
    </location>
</feature>
<dbReference type="PANTHER" id="PTHR45527:SF1">
    <property type="entry name" value="FATTY ACID SYNTHASE"/>
    <property type="match status" value="1"/>
</dbReference>
<dbReference type="GO" id="GO:0009403">
    <property type="term" value="P:toxin biosynthetic process"/>
    <property type="evidence" value="ECO:0007669"/>
    <property type="project" value="UniProtKB-ARBA"/>
</dbReference>